<sequence length="216" mass="23962">MFRWRDRNSLQRRHPTLFRAADPASDELTDPTVLPTAPPLSMTRPIPSRAASTTRPIMLFSWVLRGLFYAVFDFVWTIVISSPGYVCTPSLSKAFCHLDSERYLGISPATVPPWALCSARGQFIPWTVASFHERVSQTGTFKLRKGGAEPLSVLSPNRGGRFLAAPTTASTPVQSLPCRSLSHPLLSQLKTLFRSLPSRPISLRYDFAISFVSSPP</sequence>
<protein>
    <submittedName>
        <fullName evidence="2">Uncharacterized protein</fullName>
    </submittedName>
</protein>
<name>A0A319DY75_ASPSB</name>
<accession>A0A319DY75</accession>
<gene>
    <name evidence="2" type="ORF">BO78DRAFT_213185</name>
</gene>
<organism evidence="2 3">
    <name type="scientific">Aspergillus sclerotiicarbonarius (strain CBS 121057 / IBT 28362)</name>
    <dbReference type="NCBI Taxonomy" id="1448318"/>
    <lineage>
        <taxon>Eukaryota</taxon>
        <taxon>Fungi</taxon>
        <taxon>Dikarya</taxon>
        <taxon>Ascomycota</taxon>
        <taxon>Pezizomycotina</taxon>
        <taxon>Eurotiomycetes</taxon>
        <taxon>Eurotiomycetidae</taxon>
        <taxon>Eurotiales</taxon>
        <taxon>Aspergillaceae</taxon>
        <taxon>Aspergillus</taxon>
        <taxon>Aspergillus subgen. Circumdati</taxon>
    </lineage>
</organism>
<dbReference type="Proteomes" id="UP000248423">
    <property type="component" value="Unassembled WGS sequence"/>
</dbReference>
<feature type="transmembrane region" description="Helical" evidence="1">
    <location>
        <begin position="57"/>
        <end position="79"/>
    </location>
</feature>
<dbReference type="AlphaFoldDB" id="A0A319DY75"/>
<keyword evidence="3" id="KW-1185">Reference proteome</keyword>
<proteinExistence type="predicted"/>
<evidence type="ECO:0000256" key="1">
    <source>
        <dbReference type="SAM" id="Phobius"/>
    </source>
</evidence>
<evidence type="ECO:0000313" key="2">
    <source>
        <dbReference type="EMBL" id="PYI02751.1"/>
    </source>
</evidence>
<keyword evidence="1" id="KW-0472">Membrane</keyword>
<evidence type="ECO:0000313" key="3">
    <source>
        <dbReference type="Proteomes" id="UP000248423"/>
    </source>
</evidence>
<keyword evidence="1" id="KW-1133">Transmembrane helix</keyword>
<dbReference type="EMBL" id="KZ826389">
    <property type="protein sequence ID" value="PYI02751.1"/>
    <property type="molecule type" value="Genomic_DNA"/>
</dbReference>
<keyword evidence="1" id="KW-0812">Transmembrane</keyword>
<dbReference type="VEuPathDB" id="FungiDB:BO78DRAFT_213185"/>
<reference evidence="2 3" key="1">
    <citation type="submission" date="2018-02" db="EMBL/GenBank/DDBJ databases">
        <title>The genomes of Aspergillus section Nigri reveals drivers in fungal speciation.</title>
        <authorList>
            <consortium name="DOE Joint Genome Institute"/>
            <person name="Vesth T.C."/>
            <person name="Nybo J."/>
            <person name="Theobald S."/>
            <person name="Brandl J."/>
            <person name="Frisvad J.C."/>
            <person name="Nielsen K.F."/>
            <person name="Lyhne E.K."/>
            <person name="Kogle M.E."/>
            <person name="Kuo A."/>
            <person name="Riley R."/>
            <person name="Clum A."/>
            <person name="Nolan M."/>
            <person name="Lipzen A."/>
            <person name="Salamov A."/>
            <person name="Henrissat B."/>
            <person name="Wiebenga A."/>
            <person name="De vries R.P."/>
            <person name="Grigoriev I.V."/>
            <person name="Mortensen U.H."/>
            <person name="Andersen M.R."/>
            <person name="Baker S.E."/>
        </authorList>
    </citation>
    <scope>NUCLEOTIDE SEQUENCE [LARGE SCALE GENOMIC DNA]</scope>
    <source>
        <strain evidence="2 3">CBS 121057</strain>
    </source>
</reference>